<evidence type="ECO:0000256" key="1">
    <source>
        <dbReference type="SAM" id="MobiDB-lite"/>
    </source>
</evidence>
<feature type="compositionally biased region" description="Low complexity" evidence="1">
    <location>
        <begin position="1"/>
        <end position="16"/>
    </location>
</feature>
<evidence type="ECO:0000313" key="3">
    <source>
        <dbReference type="Proteomes" id="UP000002640"/>
    </source>
</evidence>
<feature type="region of interest" description="Disordered" evidence="1">
    <location>
        <begin position="1"/>
        <end position="64"/>
    </location>
</feature>
<dbReference type="KEGG" id="psoj:PHYSODRAFT_491511"/>
<accession>G4Z2S4</accession>
<reference evidence="2 3" key="1">
    <citation type="journal article" date="2006" name="Science">
        <title>Phytophthora genome sequences uncover evolutionary origins and mechanisms of pathogenesis.</title>
        <authorList>
            <person name="Tyler B.M."/>
            <person name="Tripathy S."/>
            <person name="Zhang X."/>
            <person name="Dehal P."/>
            <person name="Jiang R.H."/>
            <person name="Aerts A."/>
            <person name="Arredondo F.D."/>
            <person name="Baxter L."/>
            <person name="Bensasson D."/>
            <person name="Beynon J.L."/>
            <person name="Chapman J."/>
            <person name="Damasceno C.M."/>
            <person name="Dorrance A.E."/>
            <person name="Dou D."/>
            <person name="Dickerman A.W."/>
            <person name="Dubchak I.L."/>
            <person name="Garbelotto M."/>
            <person name="Gijzen M."/>
            <person name="Gordon S.G."/>
            <person name="Govers F."/>
            <person name="Grunwald N.J."/>
            <person name="Huang W."/>
            <person name="Ivors K.L."/>
            <person name="Jones R.W."/>
            <person name="Kamoun S."/>
            <person name="Krampis K."/>
            <person name="Lamour K.H."/>
            <person name="Lee M.K."/>
            <person name="McDonald W.H."/>
            <person name="Medina M."/>
            <person name="Meijer H.J."/>
            <person name="Nordberg E.K."/>
            <person name="Maclean D.J."/>
            <person name="Ospina-Giraldo M.D."/>
            <person name="Morris P.F."/>
            <person name="Phuntumart V."/>
            <person name="Putnam N.H."/>
            <person name="Rash S."/>
            <person name="Rose J.K."/>
            <person name="Sakihama Y."/>
            <person name="Salamov A.A."/>
            <person name="Savidor A."/>
            <person name="Scheuring C.F."/>
            <person name="Smith B.M."/>
            <person name="Sobral B.W."/>
            <person name="Terry A."/>
            <person name="Torto-Alalibo T.A."/>
            <person name="Win J."/>
            <person name="Xu Z."/>
            <person name="Zhang H."/>
            <person name="Grigoriev I.V."/>
            <person name="Rokhsar D.S."/>
            <person name="Boore J.L."/>
        </authorList>
    </citation>
    <scope>NUCLEOTIDE SEQUENCE [LARGE SCALE GENOMIC DNA]</scope>
    <source>
        <strain evidence="2 3">P6497</strain>
    </source>
</reference>
<dbReference type="Proteomes" id="UP000002640">
    <property type="component" value="Unassembled WGS sequence"/>
</dbReference>
<dbReference type="GeneID" id="20656714"/>
<dbReference type="OMA" id="EQKPLRM"/>
<dbReference type="EMBL" id="JH159153">
    <property type="protein sequence ID" value="EGZ22199.1"/>
    <property type="molecule type" value="Genomic_DNA"/>
</dbReference>
<keyword evidence="3" id="KW-1185">Reference proteome</keyword>
<dbReference type="RefSeq" id="XP_009524916.1">
    <property type="nucleotide sequence ID" value="XM_009526621.1"/>
</dbReference>
<protein>
    <submittedName>
        <fullName evidence="2">Uncharacterized protein</fullName>
    </submittedName>
</protein>
<dbReference type="AlphaFoldDB" id="G4Z2S4"/>
<evidence type="ECO:0000313" key="2">
    <source>
        <dbReference type="EMBL" id="EGZ22199.1"/>
    </source>
</evidence>
<gene>
    <name evidence="2" type="ORF">PHYSODRAFT_491511</name>
</gene>
<proteinExistence type="predicted"/>
<name>G4Z2S4_PHYSP</name>
<sequence>MDAKPQAPSSSSQPAPKAKPAPLSPSHHDAAAAPKSPLRSPNSLIKSPSAFEQKPLLMPKPMSI</sequence>
<organism evidence="2 3">
    <name type="scientific">Phytophthora sojae (strain P6497)</name>
    <name type="common">Soybean stem and root rot agent</name>
    <name type="synonym">Phytophthora megasperma f. sp. glycines</name>
    <dbReference type="NCBI Taxonomy" id="1094619"/>
    <lineage>
        <taxon>Eukaryota</taxon>
        <taxon>Sar</taxon>
        <taxon>Stramenopiles</taxon>
        <taxon>Oomycota</taxon>
        <taxon>Peronosporomycetes</taxon>
        <taxon>Peronosporales</taxon>
        <taxon>Peronosporaceae</taxon>
        <taxon>Phytophthora</taxon>
    </lineage>
</organism>
<dbReference type="InParanoid" id="G4Z2S4"/>